<sequence length="199" mass="20851">MREVQGDLTIRPDVRKGLAVLVTAGAAAVAIVAAILIGDAPAALAAIMGGFFAALIALAAASLLRSRVVLTSHEIILRGPISERRRPRARAARAVRATLTGPKGGPGDTLFILDAHHNVLLRVSASMYGREQIDHLVAALGVPCSGPAHPVTAAELSKTYPGLFRWPERHPYLLGFAIAATVLILILAFLALIAPQTTP</sequence>
<gene>
    <name evidence="2" type="ORF">D5H75_00750</name>
</gene>
<dbReference type="OrthoDB" id="3432359at2"/>
<keyword evidence="1" id="KW-0472">Membrane</keyword>
<evidence type="ECO:0008006" key="4">
    <source>
        <dbReference type="Google" id="ProtNLM"/>
    </source>
</evidence>
<evidence type="ECO:0000313" key="2">
    <source>
        <dbReference type="EMBL" id="RJL35385.1"/>
    </source>
</evidence>
<dbReference type="EMBL" id="QZEY01000001">
    <property type="protein sequence ID" value="RJL35385.1"/>
    <property type="molecule type" value="Genomic_DNA"/>
</dbReference>
<proteinExistence type="predicted"/>
<dbReference type="Proteomes" id="UP000265768">
    <property type="component" value="Unassembled WGS sequence"/>
</dbReference>
<evidence type="ECO:0000313" key="3">
    <source>
        <dbReference type="Proteomes" id="UP000265768"/>
    </source>
</evidence>
<accession>A0A3A4B0Y7</accession>
<organism evidence="2 3">
    <name type="scientific">Bailinhaonella thermotolerans</name>
    <dbReference type="NCBI Taxonomy" id="1070861"/>
    <lineage>
        <taxon>Bacteria</taxon>
        <taxon>Bacillati</taxon>
        <taxon>Actinomycetota</taxon>
        <taxon>Actinomycetes</taxon>
        <taxon>Streptosporangiales</taxon>
        <taxon>Streptosporangiaceae</taxon>
        <taxon>Bailinhaonella</taxon>
    </lineage>
</organism>
<reference evidence="2 3" key="1">
    <citation type="submission" date="2018-09" db="EMBL/GenBank/DDBJ databases">
        <title>YIM 75507 draft genome.</title>
        <authorList>
            <person name="Tang S."/>
            <person name="Feng Y."/>
        </authorList>
    </citation>
    <scope>NUCLEOTIDE SEQUENCE [LARGE SCALE GENOMIC DNA]</scope>
    <source>
        <strain evidence="2 3">YIM 75507</strain>
    </source>
</reference>
<keyword evidence="1" id="KW-0812">Transmembrane</keyword>
<keyword evidence="3" id="KW-1185">Reference proteome</keyword>
<dbReference type="AlphaFoldDB" id="A0A3A4B0Y7"/>
<keyword evidence="1" id="KW-1133">Transmembrane helix</keyword>
<feature type="transmembrane region" description="Helical" evidence="1">
    <location>
        <begin position="43"/>
        <end position="64"/>
    </location>
</feature>
<protein>
    <recommendedName>
        <fullName evidence="4">PH domain-containing protein</fullName>
    </recommendedName>
</protein>
<feature type="transmembrane region" description="Helical" evidence="1">
    <location>
        <begin position="18"/>
        <end position="37"/>
    </location>
</feature>
<evidence type="ECO:0000256" key="1">
    <source>
        <dbReference type="SAM" id="Phobius"/>
    </source>
</evidence>
<dbReference type="RefSeq" id="WP_119924355.1">
    <property type="nucleotide sequence ID" value="NZ_QZEY01000001.1"/>
</dbReference>
<comment type="caution">
    <text evidence="2">The sequence shown here is derived from an EMBL/GenBank/DDBJ whole genome shotgun (WGS) entry which is preliminary data.</text>
</comment>
<feature type="transmembrane region" description="Helical" evidence="1">
    <location>
        <begin position="172"/>
        <end position="194"/>
    </location>
</feature>
<name>A0A3A4B0Y7_9ACTN</name>